<feature type="transmembrane region" description="Helical" evidence="8">
    <location>
        <begin position="88"/>
        <end position="107"/>
    </location>
</feature>
<geneLocation type="mitochondrion" evidence="11"/>
<evidence type="ECO:0000259" key="10">
    <source>
        <dbReference type="Pfam" id="PF00662"/>
    </source>
</evidence>
<dbReference type="EMBL" id="KR338956">
    <property type="protein sequence ID" value="AKJ85737.1"/>
    <property type="molecule type" value="Genomic_DNA"/>
</dbReference>
<dbReference type="GO" id="GO:0008137">
    <property type="term" value="F:NADH dehydrogenase (ubiquinone) activity"/>
    <property type="evidence" value="ECO:0007669"/>
    <property type="project" value="UniProtKB-EC"/>
</dbReference>
<feature type="transmembrane region" description="Helical" evidence="8">
    <location>
        <begin position="418"/>
        <end position="437"/>
    </location>
</feature>
<feature type="transmembrane region" description="Helical" evidence="8">
    <location>
        <begin position="240"/>
        <end position="264"/>
    </location>
</feature>
<keyword evidence="5 8" id="KW-1133">Transmembrane helix</keyword>
<comment type="function">
    <text evidence="8">Core subunit of the mitochondrial membrane respiratory chain NADH dehydrogenase (Complex I) which catalyzes electron transfer from NADH through the respiratory chain, using ubiquinone as an electron acceptor. Essential for the catalytic activity and assembly of complex I.</text>
</comment>
<dbReference type="CTD" id="4540"/>
<keyword evidence="6 8" id="KW-0472">Membrane</keyword>
<feature type="transmembrane region" description="Helical" evidence="8">
    <location>
        <begin position="12"/>
        <end position="33"/>
    </location>
</feature>
<keyword evidence="8" id="KW-0520">NAD</keyword>
<sequence length="560" mass="63456">MLVMFHKQRITVLLFVFSLFLVMVFMGMSTFMMNNSYMLTLDILSLSTNFFELSFLVDKISLSFSGLVCLISACVFMFGRWYMSMDLFYWRFIWILLSFVISMNVLVYSGSLLMLLVGWDGLGVSSFALIIYYQSSESLGAGFLTLLINRIGDVLIMSTMFYFVLWGSSIMVNLGESFFHSIMFLLCLAALTKSAQYPFSAWLPAAMAAPTPVSALVHSSTLVTAGIYILIRVLNTMSPSNIMCSILLFCGSLTSLVGGLCAFSENDLKKVIAYSTLSQLGVMIFSLGLNSPSLALLHLYTHAMFKAMLFLVAGCILMVAYGTQDIRLLGSVTKNSPVLLVFLNTSTFCLIGLPFLSAYYSKHSILYVMLSSKINVFAVFVMLMATMLSGVYMFRLLKALNWGNSSQTLISFSLPFQLYLPLFPLYLGSIVLGWFFFMVDMNTYTLSFMVPDWVDLLLYFLLFFGLFFGVFLNKSGGFPMLINMFYMEPLWKRSNYMSNMLLTQVKNFEVGWVEPYTYFNSIWLSINSFSRKTVWPKVTLSFGAYVVTVFVMFTCWYSWS</sequence>
<reference evidence="11" key="2">
    <citation type="submission" date="2015-04" db="EMBL/GenBank/DDBJ databases">
        <authorList>
            <person name="Huang C.-W."/>
            <person name="Lin S.-M."/>
            <person name="Wu W.-L."/>
        </authorList>
    </citation>
    <scope>NUCLEOTIDE SEQUENCE</scope>
    <source>
        <tissue evidence="11">Foot tissue</tissue>
    </source>
</reference>
<dbReference type="GeneID" id="25019659"/>
<comment type="similarity">
    <text evidence="8">Belongs to the complex I subunit 5 family.</text>
</comment>
<evidence type="ECO:0000313" key="11">
    <source>
        <dbReference type="EMBL" id="AKJ85737.1"/>
    </source>
</evidence>
<keyword evidence="8" id="KW-0830">Ubiquinone</keyword>
<feature type="transmembrane region" description="Helical" evidence="8">
    <location>
        <begin position="178"/>
        <end position="195"/>
    </location>
</feature>
<name>A0A0H3W561_DOLFO</name>
<dbReference type="AlphaFoldDB" id="A0A0H3W561"/>
<organism evidence="11">
    <name type="scientific">Dolicheulota formosensis</name>
    <name type="common">Land snail</name>
    <dbReference type="NCBI Taxonomy" id="1632114"/>
    <lineage>
        <taxon>Eukaryota</taxon>
        <taxon>Metazoa</taxon>
        <taxon>Spiralia</taxon>
        <taxon>Lophotrochozoa</taxon>
        <taxon>Mollusca</taxon>
        <taxon>Gastropoda</taxon>
        <taxon>Heterobranchia</taxon>
        <taxon>Euthyneura</taxon>
        <taxon>Panpulmonata</taxon>
        <taxon>Eupulmonata</taxon>
        <taxon>Stylommatophora</taxon>
        <taxon>Helicina</taxon>
        <taxon>Camaenoidea</taxon>
        <taxon>Camaenidae</taxon>
        <taxon>Bradybaeninae</taxon>
        <taxon>Dolicheulota</taxon>
    </lineage>
</organism>
<feature type="transmembrane region" description="Helical" evidence="8">
    <location>
        <begin position="215"/>
        <end position="234"/>
    </location>
</feature>
<evidence type="ECO:0000256" key="1">
    <source>
        <dbReference type="ARBA" id="ARBA00004141"/>
    </source>
</evidence>
<dbReference type="Pfam" id="PF00662">
    <property type="entry name" value="Proton_antipo_N"/>
    <property type="match status" value="1"/>
</dbReference>
<dbReference type="GO" id="GO:0016020">
    <property type="term" value="C:membrane"/>
    <property type="evidence" value="ECO:0007669"/>
    <property type="project" value="UniProtKB-SubCell"/>
</dbReference>
<feature type="domain" description="NADH-Ubiquinone oxidoreductase (complex I) chain 5 N-terminal" evidence="10">
    <location>
        <begin position="51"/>
        <end position="92"/>
    </location>
</feature>
<evidence type="ECO:0000256" key="7">
    <source>
        <dbReference type="ARBA" id="ARBA00049551"/>
    </source>
</evidence>
<feature type="transmembrane region" description="Helical" evidence="8">
    <location>
        <begin position="335"/>
        <end position="356"/>
    </location>
</feature>
<dbReference type="InterPro" id="IPR001750">
    <property type="entry name" value="ND/Mrp_TM"/>
</dbReference>
<keyword evidence="4 8" id="KW-0812">Transmembrane</keyword>
<comment type="subcellular location">
    <subcellularLocation>
        <location evidence="1">Membrane</location>
        <topology evidence="1">Multi-pass membrane protein</topology>
    </subcellularLocation>
</comment>
<protein>
    <recommendedName>
        <fullName evidence="3 8">NADH-ubiquinone oxidoreductase chain 5</fullName>
        <ecNumber evidence="2 8">7.1.1.2</ecNumber>
    </recommendedName>
</protein>
<keyword evidence="8 11" id="KW-0496">Mitochondrion</keyword>
<evidence type="ECO:0000259" key="9">
    <source>
        <dbReference type="Pfam" id="PF00361"/>
    </source>
</evidence>
<dbReference type="RefSeq" id="YP_009158070.1">
    <property type="nucleotide sequence ID" value="NC_027493.1"/>
</dbReference>
<feature type="transmembrane region" description="Helical" evidence="8">
    <location>
        <begin position="376"/>
        <end position="397"/>
    </location>
</feature>
<reference evidence="11" key="1">
    <citation type="journal article" date="2015" name="Mitochondrial DNA">
        <title>Mitochondrial genome sequences of landsnails Aegista diversifamilia and Dolicheulota formosensis (Gastropoda: Pulmonata: Stylommatophora).</title>
        <authorList>
            <person name="Huang C.W."/>
            <person name="Lin S.M."/>
            <person name="Wu W.L."/>
        </authorList>
    </citation>
    <scope>NUCLEOTIDE SEQUENCE</scope>
    <source>
        <tissue evidence="11">Foot tissue</tissue>
    </source>
</reference>
<dbReference type="Pfam" id="PF00361">
    <property type="entry name" value="Proton_antipo_M"/>
    <property type="match status" value="1"/>
</dbReference>
<dbReference type="GO" id="GO:0015990">
    <property type="term" value="P:electron transport coupled proton transport"/>
    <property type="evidence" value="ECO:0007669"/>
    <property type="project" value="TreeGrafter"/>
</dbReference>
<feature type="transmembrane region" description="Helical" evidence="8">
    <location>
        <begin position="53"/>
        <end position="76"/>
    </location>
</feature>
<evidence type="ECO:0000256" key="5">
    <source>
        <dbReference type="ARBA" id="ARBA00022989"/>
    </source>
</evidence>
<evidence type="ECO:0000256" key="6">
    <source>
        <dbReference type="ARBA" id="ARBA00023136"/>
    </source>
</evidence>
<dbReference type="PANTHER" id="PTHR42829">
    <property type="entry name" value="NADH-UBIQUINONE OXIDOREDUCTASE CHAIN 5"/>
    <property type="match status" value="1"/>
</dbReference>
<feature type="transmembrane region" description="Helical" evidence="8">
    <location>
        <begin position="538"/>
        <end position="559"/>
    </location>
</feature>
<accession>A0A0H3W561</accession>
<dbReference type="InterPro" id="IPR003945">
    <property type="entry name" value="NU5C-like"/>
</dbReference>
<dbReference type="GO" id="GO:0042773">
    <property type="term" value="P:ATP synthesis coupled electron transport"/>
    <property type="evidence" value="ECO:0007669"/>
    <property type="project" value="InterPro"/>
</dbReference>
<evidence type="ECO:0000256" key="3">
    <source>
        <dbReference type="ARBA" id="ARBA00021096"/>
    </source>
</evidence>
<feature type="transmembrane region" description="Helical" evidence="8">
    <location>
        <begin position="303"/>
        <end position="323"/>
    </location>
</feature>
<keyword evidence="8" id="KW-0813">Transport</keyword>
<comment type="catalytic activity">
    <reaction evidence="7 8">
        <text>a ubiquinone + NADH + 5 H(+)(in) = a ubiquinol + NAD(+) + 4 H(+)(out)</text>
        <dbReference type="Rhea" id="RHEA:29091"/>
        <dbReference type="Rhea" id="RHEA-COMP:9565"/>
        <dbReference type="Rhea" id="RHEA-COMP:9566"/>
        <dbReference type="ChEBI" id="CHEBI:15378"/>
        <dbReference type="ChEBI" id="CHEBI:16389"/>
        <dbReference type="ChEBI" id="CHEBI:17976"/>
        <dbReference type="ChEBI" id="CHEBI:57540"/>
        <dbReference type="ChEBI" id="CHEBI:57945"/>
        <dbReference type="EC" id="7.1.1.2"/>
    </reaction>
</comment>
<evidence type="ECO:0000256" key="4">
    <source>
        <dbReference type="ARBA" id="ARBA00022692"/>
    </source>
</evidence>
<dbReference type="InterPro" id="IPR001516">
    <property type="entry name" value="Proton_antipo_N"/>
</dbReference>
<evidence type="ECO:0000256" key="2">
    <source>
        <dbReference type="ARBA" id="ARBA00012944"/>
    </source>
</evidence>
<gene>
    <name evidence="11" type="primary">ND5</name>
</gene>
<evidence type="ECO:0000256" key="8">
    <source>
        <dbReference type="RuleBase" id="RU003404"/>
    </source>
</evidence>
<feature type="domain" description="NADH:quinone oxidoreductase/Mrp antiporter transmembrane" evidence="9">
    <location>
        <begin position="109"/>
        <end position="383"/>
    </location>
</feature>
<feature type="transmembrane region" description="Helical" evidence="8">
    <location>
        <begin position="271"/>
        <end position="291"/>
    </location>
</feature>
<dbReference type="PANTHER" id="PTHR42829:SF2">
    <property type="entry name" value="NADH-UBIQUINONE OXIDOREDUCTASE CHAIN 5"/>
    <property type="match status" value="1"/>
</dbReference>
<dbReference type="PRINTS" id="PR01434">
    <property type="entry name" value="NADHDHGNASE5"/>
</dbReference>
<dbReference type="GO" id="GO:0003954">
    <property type="term" value="F:NADH dehydrogenase activity"/>
    <property type="evidence" value="ECO:0007669"/>
    <property type="project" value="TreeGrafter"/>
</dbReference>
<proteinExistence type="inferred from homology"/>
<dbReference type="EC" id="7.1.1.2" evidence="2 8"/>
<feature type="transmembrane region" description="Helical" evidence="8">
    <location>
        <begin position="457"/>
        <end position="486"/>
    </location>
</feature>